<name>A0ACC1JD09_9FUNG</name>
<organism evidence="1 2">
    <name type="scientific">Linderina macrospora</name>
    <dbReference type="NCBI Taxonomy" id="4868"/>
    <lineage>
        <taxon>Eukaryota</taxon>
        <taxon>Fungi</taxon>
        <taxon>Fungi incertae sedis</taxon>
        <taxon>Zoopagomycota</taxon>
        <taxon>Kickxellomycotina</taxon>
        <taxon>Kickxellomycetes</taxon>
        <taxon>Kickxellales</taxon>
        <taxon>Kickxellaceae</taxon>
        <taxon>Linderina</taxon>
    </lineage>
</organism>
<keyword evidence="1" id="KW-0695">RNA-directed DNA polymerase</keyword>
<sequence>MCDNGSIADVPALSSDPVSSGKDRHTAFSRKKRPAAKGNAKAPVPDSGCTDDSKAPSYLKMATTHHDVFMFIQKCVQGVIPHDLIGGKRNHRRLYNLIHRIIEGGRFENLTLHEVMQRFQIGDVMSWLSAKDPGCFNTYASLIHWVLVDFVLVLLRHFFYVTESAPCRYELFYFRNDVWVSIARKAWQSIGSSMYVKRTRESIVQADEMKSDVTFSRIRLMPKEHGLRTIANLGRSKAIVREGGKLVEKSAQSTNNKLADTLVALTSMRKTDPLMMGASTYSFEDVYSRLKEFKASLGLSPGTSTSNLYMAKIDIRQAFDTIPHDKLLSLLEQRLPDDEYAIYKYLVLMPSSRKPSGKFQRHGQKSNNPVEFGQLANSLAKRTRHAVYVDQCSTSYVDTQDALKTVRKHVTSNIVCNSHGLWQQRVGIPQGSTISTFLCNFFYAQLEREHLHGIVDASVLFMRMTDDFIIVSRHQAAVIRFLERIIDGVPAYGAELNREKTLVNFDANISGCQIECSESRWFPWCGLLIDSQTLDVRYDYKRMLRASLRMSLTINAGKSAGVMLRKKLLAALRTKLAPIFMDRQFNSWRIVLLNIYQHFLVCAMKLHTVYRQLPVKGKTSQCVVRVIWDFIHLACKLLRSKCGYSDIPPADIMWLALYAFDRILSQRQSRYPQVLARIHSAMGVPKYARMAARHVEIIQAPEHDDVMSIAF</sequence>
<reference evidence="1" key="1">
    <citation type="submission" date="2022-07" db="EMBL/GenBank/DDBJ databases">
        <title>Phylogenomic reconstructions and comparative analyses of Kickxellomycotina fungi.</title>
        <authorList>
            <person name="Reynolds N.K."/>
            <person name="Stajich J.E."/>
            <person name="Barry K."/>
            <person name="Grigoriev I.V."/>
            <person name="Crous P."/>
            <person name="Smith M.E."/>
        </authorList>
    </citation>
    <scope>NUCLEOTIDE SEQUENCE</scope>
    <source>
        <strain evidence="1">NRRL 5244</strain>
    </source>
</reference>
<evidence type="ECO:0000313" key="2">
    <source>
        <dbReference type="Proteomes" id="UP001150603"/>
    </source>
</evidence>
<comment type="caution">
    <text evidence="1">The sequence shown here is derived from an EMBL/GenBank/DDBJ whole genome shotgun (WGS) entry which is preliminary data.</text>
</comment>
<dbReference type="EMBL" id="JANBPW010000888">
    <property type="protein sequence ID" value="KAJ1947961.1"/>
    <property type="molecule type" value="Genomic_DNA"/>
</dbReference>
<dbReference type="EC" id="2.7.7.49" evidence="1"/>
<keyword evidence="1" id="KW-0548">Nucleotidyltransferase</keyword>
<keyword evidence="1" id="KW-0808">Transferase</keyword>
<evidence type="ECO:0000313" key="1">
    <source>
        <dbReference type="EMBL" id="KAJ1947961.1"/>
    </source>
</evidence>
<dbReference type="Proteomes" id="UP001150603">
    <property type="component" value="Unassembled WGS sequence"/>
</dbReference>
<protein>
    <submittedName>
        <fullName evidence="1">Telomerase reverse transcriptase</fullName>
        <ecNumber evidence="1">2.7.7.49</ecNumber>
    </submittedName>
</protein>
<accession>A0ACC1JD09</accession>
<proteinExistence type="predicted"/>
<gene>
    <name evidence="1" type="primary">EST2</name>
    <name evidence="1" type="ORF">FBU59_001816</name>
</gene>
<keyword evidence="2" id="KW-1185">Reference proteome</keyword>